<evidence type="ECO:0000313" key="10">
    <source>
        <dbReference type="Proteomes" id="UP000267798"/>
    </source>
</evidence>
<dbReference type="NCBIfam" id="TIGR00912">
    <property type="entry name" value="2A0309"/>
    <property type="match status" value="1"/>
</dbReference>
<comment type="caution">
    <text evidence="9">The sequence shown here is derived from an EMBL/GenBank/DDBJ whole genome shotgun (WGS) entry which is preliminary data.</text>
</comment>
<keyword evidence="6 8" id="KW-1133">Transmembrane helix</keyword>
<feature type="transmembrane region" description="Helical" evidence="8">
    <location>
        <begin position="303"/>
        <end position="321"/>
    </location>
</feature>
<name>A0A3A6PWI0_9BACL</name>
<keyword evidence="4" id="KW-0309">Germination</keyword>
<keyword evidence="3" id="KW-0813">Transport</keyword>
<comment type="subcellular location">
    <subcellularLocation>
        <location evidence="1">Membrane</location>
        <topology evidence="1">Multi-pass membrane protein</topology>
    </subcellularLocation>
</comment>
<feature type="transmembrane region" description="Helical" evidence="8">
    <location>
        <begin position="333"/>
        <end position="356"/>
    </location>
</feature>
<feature type="transmembrane region" description="Helical" evidence="8">
    <location>
        <begin position="41"/>
        <end position="62"/>
    </location>
</feature>
<dbReference type="GO" id="GO:0009847">
    <property type="term" value="P:spore germination"/>
    <property type="evidence" value="ECO:0007669"/>
    <property type="project" value="InterPro"/>
</dbReference>
<dbReference type="Proteomes" id="UP000267798">
    <property type="component" value="Unassembled WGS sequence"/>
</dbReference>
<organism evidence="9 10">
    <name type="scientific">Paenibacillus pinisoli</name>
    <dbReference type="NCBI Taxonomy" id="1276110"/>
    <lineage>
        <taxon>Bacteria</taxon>
        <taxon>Bacillati</taxon>
        <taxon>Bacillota</taxon>
        <taxon>Bacilli</taxon>
        <taxon>Bacillales</taxon>
        <taxon>Paenibacillaceae</taxon>
        <taxon>Paenibacillus</taxon>
    </lineage>
</organism>
<evidence type="ECO:0000256" key="8">
    <source>
        <dbReference type="SAM" id="Phobius"/>
    </source>
</evidence>
<evidence type="ECO:0000256" key="2">
    <source>
        <dbReference type="ARBA" id="ARBA00007998"/>
    </source>
</evidence>
<feature type="transmembrane region" description="Helical" evidence="8">
    <location>
        <begin position="272"/>
        <end position="291"/>
    </location>
</feature>
<evidence type="ECO:0000256" key="7">
    <source>
        <dbReference type="ARBA" id="ARBA00023136"/>
    </source>
</evidence>
<feature type="transmembrane region" description="Helical" evidence="8">
    <location>
        <begin position="217"/>
        <end position="236"/>
    </location>
</feature>
<reference evidence="9 10" key="1">
    <citation type="submission" date="2018-09" db="EMBL/GenBank/DDBJ databases">
        <title>Paenibacillus aracenensis nov. sp. isolated from a cave in southern Spain.</title>
        <authorList>
            <person name="Jurado V."/>
            <person name="Gutierrez-Patricio S."/>
            <person name="Gonzalez-Pimentel J.L."/>
            <person name="Miller A.Z."/>
            <person name="Laiz L."/>
            <person name="Saiz-Jimenez C."/>
        </authorList>
    </citation>
    <scope>NUCLEOTIDE SEQUENCE [LARGE SCALE GENOMIC DNA]</scope>
    <source>
        <strain evidence="9 10">JCM 19203</strain>
    </source>
</reference>
<dbReference type="InterPro" id="IPR004761">
    <property type="entry name" value="Spore_GerAB"/>
</dbReference>
<evidence type="ECO:0000256" key="6">
    <source>
        <dbReference type="ARBA" id="ARBA00022989"/>
    </source>
</evidence>
<evidence type="ECO:0000256" key="5">
    <source>
        <dbReference type="ARBA" id="ARBA00022692"/>
    </source>
</evidence>
<feature type="transmembrane region" description="Helical" evidence="8">
    <location>
        <begin position="144"/>
        <end position="163"/>
    </location>
</feature>
<keyword evidence="5 8" id="KW-0812">Transmembrane</keyword>
<dbReference type="OrthoDB" id="2381188at2"/>
<dbReference type="GO" id="GO:0016020">
    <property type="term" value="C:membrane"/>
    <property type="evidence" value="ECO:0007669"/>
    <property type="project" value="UniProtKB-SubCell"/>
</dbReference>
<dbReference type="PANTHER" id="PTHR34975:SF2">
    <property type="entry name" value="SPORE GERMINATION PROTEIN A2"/>
    <property type="match status" value="1"/>
</dbReference>
<dbReference type="Pfam" id="PF03845">
    <property type="entry name" value="Spore_permease"/>
    <property type="match status" value="1"/>
</dbReference>
<dbReference type="RefSeq" id="WP_120109508.1">
    <property type="nucleotide sequence ID" value="NZ_QXQB01000002.1"/>
</dbReference>
<feature type="transmembrane region" description="Helical" evidence="8">
    <location>
        <begin position="12"/>
        <end position="29"/>
    </location>
</feature>
<evidence type="ECO:0000256" key="1">
    <source>
        <dbReference type="ARBA" id="ARBA00004141"/>
    </source>
</evidence>
<gene>
    <name evidence="9" type="ORF">D3P09_10215</name>
</gene>
<evidence type="ECO:0000256" key="3">
    <source>
        <dbReference type="ARBA" id="ARBA00022448"/>
    </source>
</evidence>
<dbReference type="EMBL" id="QXQB01000002">
    <property type="protein sequence ID" value="RJX39763.1"/>
    <property type="molecule type" value="Genomic_DNA"/>
</dbReference>
<keyword evidence="10" id="KW-1185">Reference proteome</keyword>
<evidence type="ECO:0000256" key="4">
    <source>
        <dbReference type="ARBA" id="ARBA00022544"/>
    </source>
</evidence>
<keyword evidence="7 8" id="KW-0472">Membrane</keyword>
<accession>A0A3A6PWI0</accession>
<feature type="transmembrane region" description="Helical" evidence="8">
    <location>
        <begin position="117"/>
        <end position="137"/>
    </location>
</feature>
<feature type="transmembrane region" description="Helical" evidence="8">
    <location>
        <begin position="82"/>
        <end position="105"/>
    </location>
</feature>
<protein>
    <submittedName>
        <fullName evidence="9">Spore gernimation protein</fullName>
    </submittedName>
</protein>
<evidence type="ECO:0000313" key="9">
    <source>
        <dbReference type="EMBL" id="RJX39763.1"/>
    </source>
</evidence>
<proteinExistence type="inferred from homology"/>
<dbReference type="AlphaFoldDB" id="A0A3A6PWI0"/>
<feature type="transmembrane region" description="Helical" evidence="8">
    <location>
        <begin position="187"/>
        <end position="205"/>
    </location>
</feature>
<sequence>MKNNVDRINFAQVFMMFSLANGLASHVIVNPMILDASGRDSWITALVSGGLFLLWMPLLYIIMKRSGQQHWKKWLSSRVTPFVAWLLIIPIVIQMFLIGGMTVIHTTTWTATNYLPFTPKLMLVGCLILFCAAMTLWGIRVIAIVSGILLPLVTILGIFVSTFNGPHKDYTLLQPILENGVQPVMDGVVYAGAGYVELLAIILLQHHLNKKIKLWQLLAYGVFSAIITLGPILGAITEFGPIEASHQMTSPYEQWRLVQIGQFIEHLDFLSIFQWMSGASIRISLSVYLLVELLQIKGKRSKYWAIGIIMASYTVLTQFNVNEYAFYIWMYKYYMPISLIILLALSFVWMLVALVWGSAKKEEAT</sequence>
<dbReference type="PANTHER" id="PTHR34975">
    <property type="entry name" value="SPORE GERMINATION PROTEIN A2"/>
    <property type="match status" value="1"/>
</dbReference>
<comment type="similarity">
    <text evidence="2">Belongs to the amino acid-polyamine-organocation (APC) superfamily. Spore germination protein (SGP) (TC 2.A.3.9) family.</text>
</comment>